<organism evidence="2 9">
    <name type="scientific">Eisenbergiella tayi</name>
    <dbReference type="NCBI Taxonomy" id="1432052"/>
    <lineage>
        <taxon>Bacteria</taxon>
        <taxon>Bacillati</taxon>
        <taxon>Bacillota</taxon>
        <taxon>Clostridia</taxon>
        <taxon>Lachnospirales</taxon>
        <taxon>Lachnospiraceae</taxon>
        <taxon>Eisenbergiella</taxon>
    </lineage>
</organism>
<evidence type="ECO:0000313" key="6">
    <source>
        <dbReference type="Proteomes" id="UP000094067"/>
    </source>
</evidence>
<comment type="caution">
    <text evidence="2">The sequence shown here is derived from an EMBL/GenBank/DDBJ whole genome shotgun (WGS) entry which is preliminary data.</text>
</comment>
<evidence type="ECO:0000313" key="7">
    <source>
        <dbReference type="Proteomes" id="UP000094271"/>
    </source>
</evidence>
<accession>A0A1E3A3U3</accession>
<dbReference type="Proteomes" id="UP000094067">
    <property type="component" value="Unassembled WGS sequence"/>
</dbReference>
<dbReference type="Proteomes" id="UP000095003">
    <property type="component" value="Unassembled WGS sequence"/>
</dbReference>
<dbReference type="EMBL" id="MCGI01000008">
    <property type="protein sequence ID" value="ODM02886.1"/>
    <property type="molecule type" value="Genomic_DNA"/>
</dbReference>
<dbReference type="PATRIC" id="fig|1432052.3.peg.6763"/>
<dbReference type="Proteomes" id="UP000094869">
    <property type="component" value="Unassembled WGS sequence"/>
</dbReference>
<feature type="transmembrane region" description="Helical" evidence="1">
    <location>
        <begin position="71"/>
        <end position="89"/>
    </location>
</feature>
<feature type="transmembrane region" description="Helical" evidence="1">
    <location>
        <begin position="109"/>
        <end position="130"/>
    </location>
</feature>
<dbReference type="Proteomes" id="UP000094271">
    <property type="component" value="Unassembled WGS sequence"/>
</dbReference>
<feature type="transmembrane region" description="Helical" evidence="1">
    <location>
        <begin position="185"/>
        <end position="206"/>
    </location>
</feature>
<feature type="transmembrane region" description="Helical" evidence="1">
    <location>
        <begin position="213"/>
        <end position="235"/>
    </location>
</feature>
<feature type="transmembrane region" description="Helical" evidence="1">
    <location>
        <begin position="241"/>
        <end position="262"/>
    </location>
</feature>
<dbReference type="RefSeq" id="WP_069153297.1">
    <property type="nucleotide sequence ID" value="NZ_DBFYTW010000325.1"/>
</dbReference>
<dbReference type="EMBL" id="MEHA01000008">
    <property type="protein sequence ID" value="ODR51893.1"/>
    <property type="molecule type" value="Genomic_DNA"/>
</dbReference>
<keyword evidence="1" id="KW-0812">Transmembrane</keyword>
<evidence type="ECO:0000313" key="8">
    <source>
        <dbReference type="Proteomes" id="UP000094869"/>
    </source>
</evidence>
<evidence type="ECO:0000313" key="2">
    <source>
        <dbReference type="EMBL" id="ODM02886.1"/>
    </source>
</evidence>
<keyword evidence="8" id="KW-1185">Reference proteome</keyword>
<reference evidence="5 8" key="2">
    <citation type="submission" date="2016-08" db="EMBL/GenBank/DDBJ databases">
        <title>Characterization of Isolates of Eisenbergiella tayi Derived from Blood Cultures, Using Whole Genome Sequencing.</title>
        <authorList>
            <person name="Bernier A.-M."/>
            <person name="Burdz T."/>
            <person name="Wiebe D."/>
            <person name="Bernard K."/>
        </authorList>
    </citation>
    <scope>NUCLEOTIDE SEQUENCE [LARGE SCALE GENOMIC DNA]</scope>
    <source>
        <strain evidence="5 8">NML120146</strain>
    </source>
</reference>
<evidence type="ECO:0000313" key="5">
    <source>
        <dbReference type="EMBL" id="ODR56610.1"/>
    </source>
</evidence>
<evidence type="ECO:0008006" key="10">
    <source>
        <dbReference type="Google" id="ProtNLM"/>
    </source>
</evidence>
<dbReference type="AlphaFoldDB" id="A0A1E3A3U3"/>
<sequence>MGNKKLKQQTKQEWTRQEGRQLFGEGPVADPVRKAAALQAIRLEAGRKKVSCRPSLPEIFRNELSLISVNYWYLQAVLLCVGIWLSGRADSLYGPESLLTEAGISPEMFLLPVLSALLALTGITGFGELAKCFSCRMAELEQSCYLNLRQLMMVRMAITGAVNLLFLGCFIGISQGRLQAGLIRISLYLMTPYVCNMLLFFTAFTFMRSGRKLFQVSVLLAAGFLSFLPMLFPGLYGKAAVGLWAAVLLGAAVLMAAQMIYLTKELDRGEKICWN</sequence>
<evidence type="ECO:0000313" key="3">
    <source>
        <dbReference type="EMBL" id="ODM07786.1"/>
    </source>
</evidence>
<evidence type="ECO:0000256" key="1">
    <source>
        <dbReference type="SAM" id="Phobius"/>
    </source>
</evidence>
<feature type="transmembrane region" description="Helical" evidence="1">
    <location>
        <begin position="151"/>
        <end position="173"/>
    </location>
</feature>
<reference evidence="6 9" key="1">
    <citation type="submission" date="2016-07" db="EMBL/GenBank/DDBJ databases">
        <title>Characterization of isolates of Eisenbergiella tayi derived from blood cultures, using whole genome sequencing.</title>
        <authorList>
            <person name="Burdz T."/>
            <person name="Wiebe D."/>
            <person name="Huynh C."/>
            <person name="Bernard K."/>
        </authorList>
    </citation>
    <scope>NUCLEOTIDE SEQUENCE [LARGE SCALE GENOMIC DNA]</scope>
    <source>
        <strain evidence="3 6">NML 110608</strain>
        <strain evidence="2 9">NML 120489</strain>
    </source>
</reference>
<evidence type="ECO:0000313" key="9">
    <source>
        <dbReference type="Proteomes" id="UP000095003"/>
    </source>
</evidence>
<evidence type="ECO:0000313" key="4">
    <source>
        <dbReference type="EMBL" id="ODR51893.1"/>
    </source>
</evidence>
<keyword evidence="1" id="KW-0472">Membrane</keyword>
<dbReference type="EMBL" id="MCGH01000002">
    <property type="protein sequence ID" value="ODM07786.1"/>
    <property type="molecule type" value="Genomic_DNA"/>
</dbReference>
<protein>
    <recommendedName>
        <fullName evidence="10">ABC-2 family transporter protein</fullName>
    </recommendedName>
</protein>
<dbReference type="EMBL" id="MEHD01000023">
    <property type="protein sequence ID" value="ODR56610.1"/>
    <property type="molecule type" value="Genomic_DNA"/>
</dbReference>
<name>A0A1E3A3U3_9FIRM</name>
<gene>
    <name evidence="2" type="ORF">BEH84_06117</name>
    <name evidence="4" type="ORF">BEI59_13400</name>
    <name evidence="3" type="ORF">BEI61_03677</name>
    <name evidence="5" type="ORF">BEI63_14065</name>
</gene>
<keyword evidence="1" id="KW-1133">Transmembrane helix</keyword>
<reference evidence="4 7" key="3">
    <citation type="submission" date="2016-08" db="EMBL/GenBank/DDBJ databases">
        <authorList>
            <person name="Seilhamer J.J."/>
        </authorList>
    </citation>
    <scope>NUCLEOTIDE SEQUENCE [LARGE SCALE GENOMIC DNA]</scope>
    <source>
        <strain evidence="4 7">NML150140-1</strain>
    </source>
</reference>
<dbReference type="OrthoDB" id="2223278at2"/>
<proteinExistence type="predicted"/>